<feature type="domain" description="CheB-type methylesterase" evidence="5">
    <location>
        <begin position="1"/>
        <end position="189"/>
    </location>
</feature>
<dbReference type="STRING" id="395961.Cyan7425_3119"/>
<protein>
    <recommendedName>
        <fullName evidence="2">protein-glutamate methylesterase</fullName>
        <ecNumber evidence="2">3.1.1.61</ecNumber>
    </recommendedName>
</protein>
<dbReference type="GO" id="GO:0008984">
    <property type="term" value="F:protein-glutamate methylesterase activity"/>
    <property type="evidence" value="ECO:0007669"/>
    <property type="project" value="UniProtKB-EC"/>
</dbReference>
<dbReference type="OrthoDB" id="9793421at2"/>
<dbReference type="PANTHER" id="PTHR42872">
    <property type="entry name" value="PROTEIN-GLUTAMATE METHYLESTERASE/PROTEIN-GLUTAMINE GLUTAMINASE"/>
    <property type="match status" value="1"/>
</dbReference>
<dbReference type="InterPro" id="IPR035909">
    <property type="entry name" value="CheB_C"/>
</dbReference>
<dbReference type="CDD" id="cd16433">
    <property type="entry name" value="CheB"/>
    <property type="match status" value="1"/>
</dbReference>
<sequence>MPYRDIVVIGASAGGVEALTQLVAPLPIDLPATLLLVVHLSATAYSALPQILSRAGPLPALHPQDQQPLQPGQIYIAPPNVHLFLRSGRIGLSRGPRENGFRPAVDVLFYSAAQVYTQRVIGIILSGALDDGTAGLAMIKAHGGVALVQDPLEAAFGGMPGSAIANVQVDHILKVRDLASCLEKLVHETVTEEPVMSNFKLESEAEIVAQDKANLEAGQRPGQPSPLTCPGCGGVLWELRDGDIVRFRCHVGHAYSIESLQDEQRNSVEVALWSAVRALEEKAALSRRMMVKFRAQNSPISALHFQERAQQAENQAELVRQVLAAQQNGRSQPVMQE</sequence>
<comment type="catalytic activity">
    <reaction evidence="3">
        <text>[protein]-L-glutamate 5-O-methyl ester + H2O = L-glutamyl-[protein] + methanol + H(+)</text>
        <dbReference type="Rhea" id="RHEA:23236"/>
        <dbReference type="Rhea" id="RHEA-COMP:10208"/>
        <dbReference type="Rhea" id="RHEA-COMP:10311"/>
        <dbReference type="ChEBI" id="CHEBI:15377"/>
        <dbReference type="ChEBI" id="CHEBI:15378"/>
        <dbReference type="ChEBI" id="CHEBI:17790"/>
        <dbReference type="ChEBI" id="CHEBI:29973"/>
        <dbReference type="ChEBI" id="CHEBI:82795"/>
        <dbReference type="EC" id="3.1.1.61"/>
    </reaction>
</comment>
<dbReference type="eggNOG" id="COG2201">
    <property type="taxonomic scope" value="Bacteria"/>
</dbReference>
<dbReference type="EMBL" id="CP001344">
    <property type="protein sequence ID" value="ACL45447.1"/>
    <property type="molecule type" value="Genomic_DNA"/>
</dbReference>
<dbReference type="PROSITE" id="PS50122">
    <property type="entry name" value="CHEB"/>
    <property type="match status" value="1"/>
</dbReference>
<dbReference type="PANTHER" id="PTHR42872:SF6">
    <property type="entry name" value="PROTEIN-GLUTAMATE METHYLESTERASE_PROTEIN-GLUTAMINE GLUTAMINASE"/>
    <property type="match status" value="1"/>
</dbReference>
<dbReference type="PIRSF" id="PIRSF036461">
    <property type="entry name" value="Chmtx_methlestr"/>
    <property type="match status" value="1"/>
</dbReference>
<keyword evidence="1 4" id="KW-0378">Hydrolase</keyword>
<accession>B8HMX8</accession>
<proteinExistence type="predicted"/>
<evidence type="ECO:0000259" key="5">
    <source>
        <dbReference type="PROSITE" id="PS50122"/>
    </source>
</evidence>
<dbReference type="KEGG" id="cyn:Cyan7425_3119"/>
<evidence type="ECO:0000256" key="3">
    <source>
        <dbReference type="ARBA" id="ARBA00048267"/>
    </source>
</evidence>
<name>B8HMX8_CYAP4</name>
<evidence type="ECO:0000256" key="4">
    <source>
        <dbReference type="PROSITE-ProRule" id="PRU00050"/>
    </source>
</evidence>
<dbReference type="HOGENOM" id="CLU_000445_51_1_3"/>
<keyword evidence="4" id="KW-0145">Chemotaxis</keyword>
<evidence type="ECO:0000256" key="2">
    <source>
        <dbReference type="ARBA" id="ARBA00039140"/>
    </source>
</evidence>
<evidence type="ECO:0000256" key="1">
    <source>
        <dbReference type="ARBA" id="ARBA00022801"/>
    </source>
</evidence>
<dbReference type="Gene3D" id="3.40.50.180">
    <property type="entry name" value="Methylesterase CheB, C-terminal domain"/>
    <property type="match status" value="1"/>
</dbReference>
<dbReference type="GO" id="GO:0000156">
    <property type="term" value="F:phosphorelay response regulator activity"/>
    <property type="evidence" value="ECO:0007669"/>
    <property type="project" value="InterPro"/>
</dbReference>
<dbReference type="AlphaFoldDB" id="B8HMX8"/>
<evidence type="ECO:0000313" key="6">
    <source>
        <dbReference type="EMBL" id="ACL45447.1"/>
    </source>
</evidence>
<dbReference type="SUPFAM" id="SSF52738">
    <property type="entry name" value="Methylesterase CheB, C-terminal domain"/>
    <property type="match status" value="1"/>
</dbReference>
<organism evidence="6">
    <name type="scientific">Cyanothece sp. (strain PCC 7425 / ATCC 29141)</name>
    <dbReference type="NCBI Taxonomy" id="395961"/>
    <lineage>
        <taxon>Bacteria</taxon>
        <taxon>Bacillati</taxon>
        <taxon>Cyanobacteriota</taxon>
        <taxon>Cyanophyceae</taxon>
        <taxon>Gomontiellales</taxon>
        <taxon>Cyanothecaceae</taxon>
        <taxon>Cyanothece</taxon>
    </lineage>
</organism>
<dbReference type="InterPro" id="IPR000673">
    <property type="entry name" value="Sig_transdc_resp-reg_Me-estase"/>
</dbReference>
<feature type="active site" evidence="4">
    <location>
        <position position="39"/>
    </location>
</feature>
<dbReference type="InterPro" id="IPR011247">
    <property type="entry name" value="Chemotax_prot-Glu_Me-esterase"/>
</dbReference>
<reference evidence="6" key="1">
    <citation type="submission" date="2009-01" db="EMBL/GenBank/DDBJ databases">
        <title>Complete sequence of chromosome Cyanothece sp. PCC 7425.</title>
        <authorList>
            <consortium name="US DOE Joint Genome Institute"/>
            <person name="Lucas S."/>
            <person name="Copeland A."/>
            <person name="Lapidus A."/>
            <person name="Glavina del Rio T."/>
            <person name="Dalin E."/>
            <person name="Tice H."/>
            <person name="Bruce D."/>
            <person name="Goodwin L."/>
            <person name="Pitluck S."/>
            <person name="Sims D."/>
            <person name="Meineke L."/>
            <person name="Brettin T."/>
            <person name="Detter J.C."/>
            <person name="Han C."/>
            <person name="Larimer F."/>
            <person name="Land M."/>
            <person name="Hauser L."/>
            <person name="Kyrpides N."/>
            <person name="Ovchinnikova G."/>
            <person name="Liberton M."/>
            <person name="Stoeckel J."/>
            <person name="Banerjee A."/>
            <person name="Singh A."/>
            <person name="Page L."/>
            <person name="Sato H."/>
            <person name="Zhao L."/>
            <person name="Sherman L."/>
            <person name="Pakrasi H."/>
            <person name="Richardson P."/>
        </authorList>
    </citation>
    <scope>NUCLEOTIDE SEQUENCE</scope>
    <source>
        <strain evidence="6">PCC 7425</strain>
    </source>
</reference>
<dbReference type="GO" id="GO:0005737">
    <property type="term" value="C:cytoplasm"/>
    <property type="evidence" value="ECO:0007669"/>
    <property type="project" value="InterPro"/>
</dbReference>
<feature type="active site" evidence="4">
    <location>
        <position position="131"/>
    </location>
</feature>
<gene>
    <name evidence="6" type="ordered locus">Cyan7425_3119</name>
</gene>
<dbReference type="GO" id="GO:0006935">
    <property type="term" value="P:chemotaxis"/>
    <property type="evidence" value="ECO:0007669"/>
    <property type="project" value="UniProtKB-UniRule"/>
</dbReference>
<dbReference type="EC" id="3.1.1.61" evidence="2"/>
<feature type="active site" evidence="4">
    <location>
        <position position="12"/>
    </location>
</feature>
<dbReference type="Pfam" id="PF01339">
    <property type="entry name" value="CheB_methylest"/>
    <property type="match status" value="1"/>
</dbReference>